<dbReference type="Proteomes" id="UP000252669">
    <property type="component" value="Unassembled WGS sequence"/>
</dbReference>
<evidence type="ECO:0000313" key="1">
    <source>
        <dbReference type="EMBL" id="RBQ28409.1"/>
    </source>
</evidence>
<evidence type="ECO:0000313" key="2">
    <source>
        <dbReference type="Proteomes" id="UP000252669"/>
    </source>
</evidence>
<dbReference type="RefSeq" id="WP_113894960.1">
    <property type="nucleotide sequence ID" value="NZ_JANJGA010000015.1"/>
</dbReference>
<accession>A0A366MSD4</accession>
<organism evidence="1 2">
    <name type="scientific">Aliarcobacter vitoriensis</name>
    <dbReference type="NCBI Taxonomy" id="2011099"/>
    <lineage>
        <taxon>Bacteria</taxon>
        <taxon>Pseudomonadati</taxon>
        <taxon>Campylobacterota</taxon>
        <taxon>Epsilonproteobacteria</taxon>
        <taxon>Campylobacterales</taxon>
        <taxon>Arcobacteraceae</taxon>
        <taxon>Aliarcobacter</taxon>
    </lineage>
</organism>
<dbReference type="EMBL" id="PDKB01000016">
    <property type="protein sequence ID" value="RBQ28409.1"/>
    <property type="molecule type" value="Genomic_DNA"/>
</dbReference>
<sequence length="107" mass="11901">MELKQRLEVRAKAGVSNPAEVTNDALDLALKEAFEIVGKKQVSDTTKLDIAFFRLMIMIKKSGASEDDMELYKAALQIVKNANSLESTGEEIPANFVKVKQRGNSWQ</sequence>
<protein>
    <submittedName>
        <fullName evidence="1">Uncharacterized protein</fullName>
    </submittedName>
</protein>
<gene>
    <name evidence="1" type="ORF">CRU91_09315</name>
</gene>
<proteinExistence type="predicted"/>
<comment type="caution">
    <text evidence="1">The sequence shown here is derived from an EMBL/GenBank/DDBJ whole genome shotgun (WGS) entry which is preliminary data.</text>
</comment>
<name>A0A366MSD4_9BACT</name>
<keyword evidence="2" id="KW-1185">Reference proteome</keyword>
<reference evidence="1 2" key="1">
    <citation type="submission" date="2017-10" db="EMBL/GenBank/DDBJ databases">
        <title>Genomics of the genus Arcobacter.</title>
        <authorList>
            <person name="Perez-Cataluna A."/>
            <person name="Figueras M.J."/>
        </authorList>
    </citation>
    <scope>NUCLEOTIDE SEQUENCE [LARGE SCALE GENOMIC DNA]</scope>
    <source>
        <strain evidence="1 2">CECT 9230</strain>
    </source>
</reference>
<dbReference type="AlphaFoldDB" id="A0A366MSD4"/>